<protein>
    <submittedName>
        <fullName evidence="1">Uncharacterized protein</fullName>
    </submittedName>
</protein>
<reference evidence="1 2" key="1">
    <citation type="submission" date="2015-01" db="EMBL/GenBank/DDBJ databases">
        <title>Genome of allotetraploid Gossypium barbadense reveals genomic plasticity and fiber elongation in cotton evolution.</title>
        <authorList>
            <person name="Chen X."/>
            <person name="Liu X."/>
            <person name="Zhao B."/>
            <person name="Zheng H."/>
            <person name="Hu Y."/>
            <person name="Lu G."/>
            <person name="Yang C."/>
            <person name="Chen J."/>
            <person name="Shan C."/>
            <person name="Zhang L."/>
            <person name="Zhou Y."/>
            <person name="Wang L."/>
            <person name="Guo W."/>
            <person name="Bai Y."/>
            <person name="Ruan J."/>
            <person name="Shangguan X."/>
            <person name="Mao Y."/>
            <person name="Jiang J."/>
            <person name="Zhu Y."/>
            <person name="Lei J."/>
            <person name="Kang H."/>
            <person name="Chen S."/>
            <person name="He X."/>
            <person name="Wang R."/>
            <person name="Wang Y."/>
            <person name="Chen J."/>
            <person name="Wang L."/>
            <person name="Yu S."/>
            <person name="Wang B."/>
            <person name="Wei J."/>
            <person name="Song S."/>
            <person name="Lu X."/>
            <person name="Gao Z."/>
            <person name="Gu W."/>
            <person name="Deng X."/>
            <person name="Ma D."/>
            <person name="Wang S."/>
            <person name="Liang W."/>
            <person name="Fang L."/>
            <person name="Cai C."/>
            <person name="Zhu X."/>
            <person name="Zhou B."/>
            <person name="Zhang Y."/>
            <person name="Chen Z."/>
            <person name="Xu S."/>
            <person name="Zhu R."/>
            <person name="Wang S."/>
            <person name="Zhang T."/>
            <person name="Zhao G."/>
        </authorList>
    </citation>
    <scope>NUCLEOTIDE SEQUENCE [LARGE SCALE GENOMIC DNA]</scope>
    <source>
        <strain evidence="2">cv. Xinhai21</strain>
        <tissue evidence="1">Leaf</tissue>
    </source>
</reference>
<dbReference type="AlphaFoldDB" id="A0A2P5WLX1"/>
<evidence type="ECO:0000313" key="1">
    <source>
        <dbReference type="EMBL" id="PPR92078.1"/>
    </source>
</evidence>
<accession>A0A2P5WLX1</accession>
<gene>
    <name evidence="1" type="ORF">GOBAR_AA28604</name>
</gene>
<sequence>MGEKNGEVSDESSRGTNYINSLDLESYGSDSDGDVVCRRSLHELKNDLAKYAVNKKFDIVYFRNEKGRTRARKLTKEELKVYLSKDTYRRTKTWALEEINGKELMEEMSKLLPKG</sequence>
<dbReference type="EMBL" id="KZ667152">
    <property type="protein sequence ID" value="PPR92078.1"/>
    <property type="molecule type" value="Genomic_DNA"/>
</dbReference>
<dbReference type="Proteomes" id="UP000239757">
    <property type="component" value="Unassembled WGS sequence"/>
</dbReference>
<proteinExistence type="predicted"/>
<evidence type="ECO:0000313" key="2">
    <source>
        <dbReference type="Proteomes" id="UP000239757"/>
    </source>
</evidence>
<organism evidence="1 2">
    <name type="scientific">Gossypium barbadense</name>
    <name type="common">Sea Island cotton</name>
    <name type="synonym">Hibiscus barbadensis</name>
    <dbReference type="NCBI Taxonomy" id="3634"/>
    <lineage>
        <taxon>Eukaryota</taxon>
        <taxon>Viridiplantae</taxon>
        <taxon>Streptophyta</taxon>
        <taxon>Embryophyta</taxon>
        <taxon>Tracheophyta</taxon>
        <taxon>Spermatophyta</taxon>
        <taxon>Magnoliopsida</taxon>
        <taxon>eudicotyledons</taxon>
        <taxon>Gunneridae</taxon>
        <taxon>Pentapetalae</taxon>
        <taxon>rosids</taxon>
        <taxon>malvids</taxon>
        <taxon>Malvales</taxon>
        <taxon>Malvaceae</taxon>
        <taxon>Malvoideae</taxon>
        <taxon>Gossypium</taxon>
    </lineage>
</organism>
<name>A0A2P5WLX1_GOSBA</name>